<dbReference type="InterPro" id="IPR009078">
    <property type="entry name" value="Ferritin-like_SF"/>
</dbReference>
<evidence type="ECO:0000313" key="2">
    <source>
        <dbReference type="EMBL" id="ACM93257.1"/>
    </source>
</evidence>
<dbReference type="Gene3D" id="1.20.1260.10">
    <property type="match status" value="1"/>
</dbReference>
<dbReference type="SUPFAM" id="SSF47240">
    <property type="entry name" value="Ferritin-like"/>
    <property type="match status" value="1"/>
</dbReference>
<dbReference type="Proteomes" id="UP000000448">
    <property type="component" value="Chromosome"/>
</dbReference>
<reference evidence="2 3" key="1">
    <citation type="journal article" date="2009" name="PLoS Genet.">
        <title>Adaptations to submarine hydrothermal environments exemplified by the genome of Nautilia profundicola.</title>
        <authorList>
            <person name="Campbell B.J."/>
            <person name="Smith J.L."/>
            <person name="Hanson T.E."/>
            <person name="Klotz M.G."/>
            <person name="Stein L.Y."/>
            <person name="Lee C.K."/>
            <person name="Wu D."/>
            <person name="Robinson J.M."/>
            <person name="Khouri H.M."/>
            <person name="Eisen J.A."/>
            <person name="Cary S.C."/>
        </authorList>
    </citation>
    <scope>NUCLEOTIDE SEQUENCE [LARGE SCALE GENOMIC DNA]</scope>
    <source>
        <strain evidence="3">ATCC BAA-1463 / DSM 18972 / AmH</strain>
    </source>
</reference>
<evidence type="ECO:0000256" key="1">
    <source>
        <dbReference type="SAM" id="Coils"/>
    </source>
</evidence>
<dbReference type="eggNOG" id="COG1633">
    <property type="taxonomic scope" value="Bacteria"/>
</dbReference>
<accession>B9L5I0</accession>
<keyword evidence="3" id="KW-1185">Reference proteome</keyword>
<gene>
    <name evidence="2" type="ordered locus">NAMH_1225</name>
</gene>
<dbReference type="InterPro" id="IPR012347">
    <property type="entry name" value="Ferritin-like"/>
</dbReference>
<protein>
    <submittedName>
        <fullName evidence="2">Rubrerythrin subfamily</fullName>
    </submittedName>
</protein>
<organism evidence="2 3">
    <name type="scientific">Nautilia profundicola (strain ATCC BAA-1463 / DSM 18972 / AmH)</name>
    <dbReference type="NCBI Taxonomy" id="598659"/>
    <lineage>
        <taxon>Bacteria</taxon>
        <taxon>Pseudomonadati</taxon>
        <taxon>Campylobacterota</taxon>
        <taxon>Epsilonproteobacteria</taxon>
        <taxon>Nautiliales</taxon>
        <taxon>Nautiliaceae</taxon>
        <taxon>Nautilia</taxon>
    </lineage>
</organism>
<dbReference type="KEGG" id="nam:NAMH_1225"/>
<proteinExistence type="predicted"/>
<dbReference type="RefSeq" id="WP_015902309.1">
    <property type="nucleotide sequence ID" value="NC_012115.1"/>
</dbReference>
<dbReference type="AlphaFoldDB" id="B9L5I0"/>
<sequence>MQRLIRFQHESFIKFIYASVIVKEQTAKKLLEDIAVFKYRHMVWAMADAVKAGIKFDMDFKVEEIKKIEVESEEDLLEVLINDLEENLRSYEEIKTPSTDRFKNDDEYFLSQLKKLDLEGSVSAFNQSKELPGVELEESAKAALVFFLMEETFKEYELITIYSYLKVHSNEVDANSAFTDLAYDSIYHLRRFAELASQMGVLTLPRPIPHDKYENIGIVEFLKENIEEEMDAEKQCLILAEKIGNEELSNFLLFISRQEVYHAELLQRALDAVKGN</sequence>
<dbReference type="EMBL" id="CP001279">
    <property type="protein sequence ID" value="ACM93257.1"/>
    <property type="molecule type" value="Genomic_DNA"/>
</dbReference>
<name>B9L5I0_NAUPA</name>
<dbReference type="STRING" id="598659.NAMH_1225"/>
<keyword evidence="1" id="KW-0175">Coiled coil</keyword>
<dbReference type="HOGENOM" id="CLU_1004459_0_0_7"/>
<feature type="coiled-coil region" evidence="1">
    <location>
        <begin position="67"/>
        <end position="94"/>
    </location>
</feature>
<evidence type="ECO:0000313" key="3">
    <source>
        <dbReference type="Proteomes" id="UP000000448"/>
    </source>
</evidence>